<dbReference type="Proteomes" id="UP000295198">
    <property type="component" value="Unassembled WGS sequence"/>
</dbReference>
<proteinExistence type="predicted"/>
<dbReference type="InterPro" id="IPR023365">
    <property type="entry name" value="Sortase_dom-sf"/>
</dbReference>
<keyword evidence="3" id="KW-0472">Membrane</keyword>
<sequence length="241" mass="24724">MGLPTSQSGSAAYRGLVSSGPGPASAHGHRVTRPRRVVAVAVLGAVFVGVLVLAGGTFRGATDHQERPDRSTVAGAVDTPSPAQPSPPASAPGPTRPGRPVRLEIPVLALDAPVVPISLGADRVLVPPADTQVLGWWSGGAQPGAARGSALITGHTVHTGGGVFDDLARVHKGDLLRVRTTTGTLRYRASSVRVYRKASLAQHAERVFSQAVPGRLVLINCADWNGAVYLSNTVVTAAPSA</sequence>
<dbReference type="InterPro" id="IPR005754">
    <property type="entry name" value="Sortase"/>
</dbReference>
<evidence type="ECO:0000256" key="3">
    <source>
        <dbReference type="SAM" id="Phobius"/>
    </source>
</evidence>
<feature type="compositionally biased region" description="Pro residues" evidence="2">
    <location>
        <begin position="82"/>
        <end position="97"/>
    </location>
</feature>
<protein>
    <submittedName>
        <fullName evidence="4">Class F sortase</fullName>
    </submittedName>
</protein>
<reference evidence="4 5" key="1">
    <citation type="submission" date="2019-01" db="EMBL/GenBank/DDBJ databases">
        <title>Nocardioides guangzhouensis sp. nov., an actinobacterium isolated from soil.</title>
        <authorList>
            <person name="Fu Y."/>
            <person name="Cai Y."/>
            <person name="Lin Z."/>
            <person name="Chen P."/>
        </authorList>
    </citation>
    <scope>NUCLEOTIDE SEQUENCE [LARGE SCALE GENOMIC DNA]</scope>
    <source>
        <strain evidence="4 5">130</strain>
    </source>
</reference>
<keyword evidence="5" id="KW-1185">Reference proteome</keyword>
<feature type="region of interest" description="Disordered" evidence="2">
    <location>
        <begin position="60"/>
        <end position="100"/>
    </location>
</feature>
<keyword evidence="1" id="KW-0378">Hydrolase</keyword>
<evidence type="ECO:0000313" key="4">
    <source>
        <dbReference type="EMBL" id="RYP81617.1"/>
    </source>
</evidence>
<feature type="compositionally biased region" description="Basic and acidic residues" evidence="2">
    <location>
        <begin position="61"/>
        <end position="70"/>
    </location>
</feature>
<feature type="compositionally biased region" description="Polar residues" evidence="2">
    <location>
        <begin position="1"/>
        <end position="10"/>
    </location>
</feature>
<dbReference type="InterPro" id="IPR042001">
    <property type="entry name" value="Sortase_F"/>
</dbReference>
<gene>
    <name evidence="4" type="ORF">EKO23_23335</name>
</gene>
<dbReference type="OrthoDB" id="525039at2"/>
<feature type="transmembrane region" description="Helical" evidence="3">
    <location>
        <begin position="37"/>
        <end position="58"/>
    </location>
</feature>
<dbReference type="SUPFAM" id="SSF63817">
    <property type="entry name" value="Sortase"/>
    <property type="match status" value="1"/>
</dbReference>
<dbReference type="GO" id="GO:0016787">
    <property type="term" value="F:hydrolase activity"/>
    <property type="evidence" value="ECO:0007669"/>
    <property type="project" value="UniProtKB-KW"/>
</dbReference>
<keyword evidence="3" id="KW-0812">Transmembrane</keyword>
<dbReference type="Pfam" id="PF04203">
    <property type="entry name" value="Sortase"/>
    <property type="match status" value="1"/>
</dbReference>
<comment type="caution">
    <text evidence="4">The sequence shown here is derived from an EMBL/GenBank/DDBJ whole genome shotgun (WGS) entry which is preliminary data.</text>
</comment>
<dbReference type="EMBL" id="SDKM01000063">
    <property type="protein sequence ID" value="RYP81617.1"/>
    <property type="molecule type" value="Genomic_DNA"/>
</dbReference>
<organism evidence="4 5">
    <name type="scientific">Nocardioides guangzhouensis</name>
    <dbReference type="NCBI Taxonomy" id="2497878"/>
    <lineage>
        <taxon>Bacteria</taxon>
        <taxon>Bacillati</taxon>
        <taxon>Actinomycetota</taxon>
        <taxon>Actinomycetes</taxon>
        <taxon>Propionibacteriales</taxon>
        <taxon>Nocardioidaceae</taxon>
        <taxon>Nocardioides</taxon>
    </lineage>
</organism>
<dbReference type="Gene3D" id="2.40.260.10">
    <property type="entry name" value="Sortase"/>
    <property type="match status" value="1"/>
</dbReference>
<evidence type="ECO:0000313" key="5">
    <source>
        <dbReference type="Proteomes" id="UP000295198"/>
    </source>
</evidence>
<evidence type="ECO:0000256" key="2">
    <source>
        <dbReference type="SAM" id="MobiDB-lite"/>
    </source>
</evidence>
<accession>A0A4Q4Z1W7</accession>
<dbReference type="CDD" id="cd05829">
    <property type="entry name" value="Sortase_F"/>
    <property type="match status" value="1"/>
</dbReference>
<feature type="region of interest" description="Disordered" evidence="2">
    <location>
        <begin position="1"/>
        <end position="31"/>
    </location>
</feature>
<keyword evidence="3" id="KW-1133">Transmembrane helix</keyword>
<evidence type="ECO:0000256" key="1">
    <source>
        <dbReference type="ARBA" id="ARBA00022801"/>
    </source>
</evidence>
<dbReference type="AlphaFoldDB" id="A0A4Q4Z1W7"/>
<name>A0A4Q4Z1W7_9ACTN</name>